<feature type="transmembrane region" description="Helical" evidence="6">
    <location>
        <begin position="321"/>
        <end position="338"/>
    </location>
</feature>
<feature type="transmembrane region" description="Helical" evidence="6">
    <location>
        <begin position="60"/>
        <end position="83"/>
    </location>
</feature>
<keyword evidence="4 6" id="KW-1133">Transmembrane helix</keyword>
<dbReference type="Pfam" id="PF03739">
    <property type="entry name" value="LptF_LptG"/>
    <property type="match status" value="2"/>
</dbReference>
<dbReference type="OrthoDB" id="262519at2"/>
<feature type="transmembrane region" description="Helical" evidence="6">
    <location>
        <begin position="350"/>
        <end position="371"/>
    </location>
</feature>
<protein>
    <submittedName>
        <fullName evidence="7">Putative permease YjgP/YjgQ family protein</fullName>
    </submittedName>
</protein>
<reference evidence="7 8" key="1">
    <citation type="submission" date="2019-02" db="EMBL/GenBank/DDBJ databases">
        <title>Deep-cultivation of Planctomycetes and their phenomic and genomic characterization uncovers novel biology.</title>
        <authorList>
            <person name="Wiegand S."/>
            <person name="Jogler M."/>
            <person name="Boedeker C."/>
            <person name="Pinto D."/>
            <person name="Vollmers J."/>
            <person name="Rivas-Marin E."/>
            <person name="Kohn T."/>
            <person name="Peeters S.H."/>
            <person name="Heuer A."/>
            <person name="Rast P."/>
            <person name="Oberbeckmann S."/>
            <person name="Bunk B."/>
            <person name="Jeske O."/>
            <person name="Meyerdierks A."/>
            <person name="Storesund J.E."/>
            <person name="Kallscheuer N."/>
            <person name="Luecker S."/>
            <person name="Lage O.M."/>
            <person name="Pohl T."/>
            <person name="Merkel B.J."/>
            <person name="Hornburger P."/>
            <person name="Mueller R.-W."/>
            <person name="Bruemmer F."/>
            <person name="Labrenz M."/>
            <person name="Spormann A.M."/>
            <person name="Op Den Camp H."/>
            <person name="Overmann J."/>
            <person name="Amann R."/>
            <person name="Jetten M.S.M."/>
            <person name="Mascher T."/>
            <person name="Medema M.H."/>
            <person name="Devos D.P."/>
            <person name="Kaster A.-K."/>
            <person name="Ovreas L."/>
            <person name="Rohde M."/>
            <person name="Galperin M.Y."/>
            <person name="Jogler C."/>
        </authorList>
    </citation>
    <scope>NUCLEOTIDE SEQUENCE [LARGE SCALE GENOMIC DNA]</scope>
    <source>
        <strain evidence="7 8">Pan14r</strain>
    </source>
</reference>
<dbReference type="AlphaFoldDB" id="A0A5C5Y9Y0"/>
<feature type="transmembrane region" description="Helical" evidence="6">
    <location>
        <begin position="7"/>
        <end position="33"/>
    </location>
</feature>
<dbReference type="Proteomes" id="UP000317238">
    <property type="component" value="Unassembled WGS sequence"/>
</dbReference>
<evidence type="ECO:0000256" key="5">
    <source>
        <dbReference type="ARBA" id="ARBA00023136"/>
    </source>
</evidence>
<comment type="subcellular location">
    <subcellularLocation>
        <location evidence="1">Cell membrane</location>
        <topology evidence="1">Multi-pass membrane protein</topology>
    </subcellularLocation>
</comment>
<organism evidence="7 8">
    <name type="scientific">Crateriforma conspicua</name>
    <dbReference type="NCBI Taxonomy" id="2527996"/>
    <lineage>
        <taxon>Bacteria</taxon>
        <taxon>Pseudomonadati</taxon>
        <taxon>Planctomycetota</taxon>
        <taxon>Planctomycetia</taxon>
        <taxon>Planctomycetales</taxon>
        <taxon>Planctomycetaceae</taxon>
        <taxon>Crateriforma</taxon>
    </lineage>
</organism>
<evidence type="ECO:0000256" key="6">
    <source>
        <dbReference type="SAM" id="Phobius"/>
    </source>
</evidence>
<dbReference type="EMBL" id="SJPL01000001">
    <property type="protein sequence ID" value="TWT71261.1"/>
    <property type="molecule type" value="Genomic_DNA"/>
</dbReference>
<dbReference type="PANTHER" id="PTHR33529:SF2">
    <property type="entry name" value="LIPOPOLYSACCHARIDE EXPORT SYSTEM PERMEASE PROTEIN LPTG"/>
    <property type="match status" value="1"/>
</dbReference>
<keyword evidence="5 6" id="KW-0472">Membrane</keyword>
<dbReference type="GO" id="GO:0015920">
    <property type="term" value="P:lipopolysaccharide transport"/>
    <property type="evidence" value="ECO:0007669"/>
    <property type="project" value="TreeGrafter"/>
</dbReference>
<dbReference type="GO" id="GO:0043190">
    <property type="term" value="C:ATP-binding cassette (ABC) transporter complex"/>
    <property type="evidence" value="ECO:0007669"/>
    <property type="project" value="TreeGrafter"/>
</dbReference>
<dbReference type="RefSeq" id="WP_145303700.1">
    <property type="nucleotide sequence ID" value="NZ_CP036319.1"/>
</dbReference>
<evidence type="ECO:0000313" key="8">
    <source>
        <dbReference type="Proteomes" id="UP000317238"/>
    </source>
</evidence>
<evidence type="ECO:0000256" key="4">
    <source>
        <dbReference type="ARBA" id="ARBA00022989"/>
    </source>
</evidence>
<gene>
    <name evidence="7" type="ORF">Pan14r_35710</name>
</gene>
<keyword evidence="3 6" id="KW-0812">Transmembrane</keyword>
<evidence type="ECO:0000256" key="1">
    <source>
        <dbReference type="ARBA" id="ARBA00004651"/>
    </source>
</evidence>
<evidence type="ECO:0000256" key="3">
    <source>
        <dbReference type="ARBA" id="ARBA00022692"/>
    </source>
</evidence>
<keyword evidence="8" id="KW-1185">Reference proteome</keyword>
<proteinExistence type="predicted"/>
<dbReference type="PANTHER" id="PTHR33529">
    <property type="entry name" value="SLR0882 PROTEIN-RELATED"/>
    <property type="match status" value="1"/>
</dbReference>
<evidence type="ECO:0000313" key="7">
    <source>
        <dbReference type="EMBL" id="TWT71261.1"/>
    </source>
</evidence>
<accession>A0A5C5Y9Y0</accession>
<name>A0A5C5Y9Y0_9PLAN</name>
<dbReference type="InterPro" id="IPR005495">
    <property type="entry name" value="LptG/LptF_permease"/>
</dbReference>
<comment type="caution">
    <text evidence="7">The sequence shown here is derived from an EMBL/GenBank/DDBJ whole genome shotgun (WGS) entry which is preliminary data.</text>
</comment>
<evidence type="ECO:0000256" key="2">
    <source>
        <dbReference type="ARBA" id="ARBA00022475"/>
    </source>
</evidence>
<sequence length="379" mass="41681">MTRIDRYILVLFLRTVLITFFSLGGVFVVFHAFHSMDELTRRAESSGGWFPTLISSYGPLLLLLFDWTGAIITLMAFLFTAGWLRHTGELTATLSAGISHGRILRPMVMASAAIIMVQLANRELVLPHFRDSLTMKSKDLDVNAAQPVTSRYDRINGILIDGSSLVATENRITEPSFLLYGDFDGFGDLLTGTDAVWLAASDKHPDGFLVQDVQRPESVSQVPTVYFDGRPILMTATDQDWLNPDECFVATRIGIDLLQSNSTATKQASVLELVGRVCNPAVHSSDALRVYLHERVVRVPLDMALVLLVLPLVVNRRQQNLFVCIGAAIGIVVFFFGLKTVAGGMAGSGYVLSPAMAAWIPLLVIGPVAYVRYRFVQTV</sequence>
<keyword evidence="2" id="KW-1003">Cell membrane</keyword>